<proteinExistence type="predicted"/>
<organism evidence="4 5">
    <name type="scientific">Planctomicrobium piriforme</name>
    <dbReference type="NCBI Taxonomy" id="1576369"/>
    <lineage>
        <taxon>Bacteria</taxon>
        <taxon>Pseudomonadati</taxon>
        <taxon>Planctomycetota</taxon>
        <taxon>Planctomycetia</taxon>
        <taxon>Planctomycetales</taxon>
        <taxon>Planctomycetaceae</taxon>
        <taxon>Planctomicrobium</taxon>
    </lineage>
</organism>
<evidence type="ECO:0000259" key="3">
    <source>
        <dbReference type="Pfam" id="PF24879"/>
    </source>
</evidence>
<accession>A0A1I3R7Q1</accession>
<dbReference type="Pfam" id="PF24879">
    <property type="entry name" value="DUF7737"/>
    <property type="match status" value="1"/>
</dbReference>
<dbReference type="InterPro" id="IPR056639">
    <property type="entry name" value="DUF7737"/>
</dbReference>
<evidence type="ECO:0000256" key="1">
    <source>
        <dbReference type="SAM" id="MobiDB-lite"/>
    </source>
</evidence>
<evidence type="ECO:0000313" key="5">
    <source>
        <dbReference type="Proteomes" id="UP000199518"/>
    </source>
</evidence>
<name>A0A1I3R7Q1_9PLAN</name>
<feature type="domain" description="DUF7737" evidence="3">
    <location>
        <begin position="1010"/>
        <end position="1113"/>
    </location>
</feature>
<protein>
    <submittedName>
        <fullName evidence="4">Uncharacterized protein</fullName>
    </submittedName>
</protein>
<evidence type="ECO:0000313" key="4">
    <source>
        <dbReference type="EMBL" id="SFJ41689.1"/>
    </source>
</evidence>
<reference evidence="5" key="1">
    <citation type="submission" date="2016-10" db="EMBL/GenBank/DDBJ databases">
        <authorList>
            <person name="Varghese N."/>
            <person name="Submissions S."/>
        </authorList>
    </citation>
    <scope>NUCLEOTIDE SEQUENCE [LARGE SCALE GENOMIC DNA]</scope>
    <source>
        <strain evidence="5">DSM 26348</strain>
    </source>
</reference>
<feature type="compositionally biased region" description="Basic and acidic residues" evidence="1">
    <location>
        <begin position="201"/>
        <end position="215"/>
    </location>
</feature>
<evidence type="ECO:0000259" key="2">
    <source>
        <dbReference type="Pfam" id="PF13569"/>
    </source>
</evidence>
<dbReference type="EMBL" id="FOQD01000020">
    <property type="protein sequence ID" value="SFJ41689.1"/>
    <property type="molecule type" value="Genomic_DNA"/>
</dbReference>
<feature type="region of interest" description="Disordered" evidence="1">
    <location>
        <begin position="195"/>
        <end position="223"/>
    </location>
</feature>
<dbReference type="STRING" id="1576369.SAMN05421753_12015"/>
<dbReference type="AlphaFoldDB" id="A0A1I3R7Q1"/>
<feature type="domain" description="DUF4132" evidence="2">
    <location>
        <begin position="687"/>
        <end position="862"/>
    </location>
</feature>
<dbReference type="Proteomes" id="UP000199518">
    <property type="component" value="Unassembled WGS sequence"/>
</dbReference>
<gene>
    <name evidence="4" type="ORF">SAMN05421753_12015</name>
</gene>
<sequence length="1116" mass="124744">MARAPDLDVFQFSPDDPLAEEHRAVSAWVEEAFATLKSRFSSPNVELKSLPRGQILLAANPEQSRRHILAAVIQTRHWECQATRFRHQAEPEMNVWDDNYVPPPPPAWNRQWQSGAVINTLLKRKLPLQGEDLICLLEWCYEWRAINSRVRPVGSIVRALQHYALSNSIDDQLRMAMQRFAVQLRSSFDKQLKRQGTAVEQIDKSGDRHSDEKESVVPARPSPLPAAAGLSGVLEPFKRLVGMLPEDVEPVVSVIGPDRFPLAENSPLTEQHHLLSDLFNEVTKSVGHFYKADLYKPNMNESKVGQKLDSEGRGKLLLAAAERHFHASWAKPASFNDNEVWQSRSTARETVFPISTASFHLSREGYFDFLLFCSTVSSSHRQQSPLETNSLILRLEEETQKGPLTEGERYVASLFRASLFSSPPLGAMDTGPLRLTELIGDGASFCLVPGEVWADAVNEDFSKWSSAQRRPWSALFAHALIATAARPSGKWIKKAAELINAAGPEAVHQALQRWLPLVGKGQSIRKFGNYVGDSRGVADTMNDENATALRGLLWMIPSLPQSEELLRLVSTVALSAYKKVPGVGPRAVKVGNAAVYVLSELGTTDAVGQLAMLKVRVKFGTAQKEIEKAFNAAAEALGLHRDQIEEMGVPSYGLEADGTRQESLGDYQSHLSVTGSEAQLKWFDAKGKLLKSVPAKVKQEHKEELKDLQQSLKDIQGMLPAQRDRLDSLFLSQQTWPIDQWRERYHNHPLVGTIARRLLWCVDGTTALFVDGVPTDVHGAPIAHGKTAELTLWHPVGRSIEEVTAWRRRLEDLAITQPFKQAHREVYLLTDAERRTHTYSNRFAAHVLRQHQFNALCAARGWKNKLRLMVDDSYEPPYRELPKWGIRAEFWVEGAGGEYGTDTNESGVYLRLASDQVRFYRIAATANLAHSSGGGYTSRAAGPGQENVNEPLPVDQIPPLVFSEIMRDVDLFVGVSTVGNDPTWQDGGPRGLYRDYWQTYSFGELSGTAATRKQVLERLVPQLKIAGRCSFSDRFLVVRGQKRTYKIHLGSGNILMEPNDQYLCIVPDSRSRTRQDDLFLPFEGDNTLSIILSKALLLADDAKIKDPTITRQINGH</sequence>
<dbReference type="Pfam" id="PF13569">
    <property type="entry name" value="DUF4132"/>
    <property type="match status" value="1"/>
</dbReference>
<dbReference type="InterPro" id="IPR025406">
    <property type="entry name" value="DUF4132"/>
</dbReference>
<keyword evidence="5" id="KW-1185">Reference proteome</keyword>